<dbReference type="PROSITE" id="PS50181">
    <property type="entry name" value="FBOX"/>
    <property type="match status" value="1"/>
</dbReference>
<dbReference type="VEuPathDB" id="VectorBase:AAEL002838"/>
<reference evidence="1" key="2">
    <citation type="submission" date="2020-05" db="UniProtKB">
        <authorList>
            <consortium name="EnsemblMetazoa"/>
        </authorList>
    </citation>
    <scope>IDENTIFICATION</scope>
    <source>
        <strain evidence="1">LVP_AGWG</strain>
    </source>
</reference>
<dbReference type="Gene3D" id="1.20.1280.50">
    <property type="match status" value="1"/>
</dbReference>
<dbReference type="Pfam" id="PF12937">
    <property type="entry name" value="F-box-like"/>
    <property type="match status" value="1"/>
</dbReference>
<name>A0A1S4F2W0_AEDAE</name>
<dbReference type="EnsemblMetazoa" id="AAEL002838-RA">
    <property type="protein sequence ID" value="AAEL002838-PA"/>
    <property type="gene ID" value="AAEL002838"/>
</dbReference>
<gene>
    <name evidence="1" type="primary">5576229</name>
</gene>
<dbReference type="SUPFAM" id="SSF81383">
    <property type="entry name" value="F-box domain"/>
    <property type="match status" value="1"/>
</dbReference>
<organism evidence="1 2">
    <name type="scientific">Aedes aegypti</name>
    <name type="common">Yellowfever mosquito</name>
    <name type="synonym">Culex aegypti</name>
    <dbReference type="NCBI Taxonomy" id="7159"/>
    <lineage>
        <taxon>Eukaryota</taxon>
        <taxon>Metazoa</taxon>
        <taxon>Ecdysozoa</taxon>
        <taxon>Arthropoda</taxon>
        <taxon>Hexapoda</taxon>
        <taxon>Insecta</taxon>
        <taxon>Pterygota</taxon>
        <taxon>Neoptera</taxon>
        <taxon>Endopterygota</taxon>
        <taxon>Diptera</taxon>
        <taxon>Nematocera</taxon>
        <taxon>Culicoidea</taxon>
        <taxon>Culicidae</taxon>
        <taxon>Culicinae</taxon>
        <taxon>Aedini</taxon>
        <taxon>Aedes</taxon>
        <taxon>Stegomyia</taxon>
    </lineage>
</organism>
<dbReference type="PANTHER" id="PTHR38926:SF5">
    <property type="entry name" value="F-BOX AND LEUCINE-RICH REPEAT PROTEIN 6"/>
    <property type="match status" value="1"/>
</dbReference>
<dbReference type="Proteomes" id="UP000008820">
    <property type="component" value="Chromosome 3"/>
</dbReference>
<reference evidence="1 2" key="1">
    <citation type="submission" date="2017-06" db="EMBL/GenBank/DDBJ databases">
        <title>Aedes aegypti genome working group (AGWG) sequencing and assembly.</title>
        <authorList>
            <consortium name="Aedes aegypti Genome Working Group (AGWG)"/>
            <person name="Matthews B.J."/>
        </authorList>
    </citation>
    <scope>NUCLEOTIDE SEQUENCE [LARGE SCALE GENOMIC DNA]</scope>
    <source>
        <strain evidence="1 2">LVP_AGWG</strain>
    </source>
</reference>
<dbReference type="PANTHER" id="PTHR38926">
    <property type="entry name" value="F-BOX DOMAIN CONTAINING PROTEIN, EXPRESSED"/>
    <property type="match status" value="1"/>
</dbReference>
<proteinExistence type="predicted"/>
<dbReference type="SMART" id="SM00256">
    <property type="entry name" value="FBOX"/>
    <property type="match status" value="1"/>
</dbReference>
<dbReference type="AlphaFoldDB" id="A0A1S4F2W0"/>
<evidence type="ECO:0000313" key="1">
    <source>
        <dbReference type="EnsemblMetazoa" id="AAEL002838-PA"/>
    </source>
</evidence>
<sequence>MAMSINSLPVEVLEKIFIYLPFKDIRNVGQVCHIWKDVLSGLRFQRRIRVKLQGDFGEEVSPASMKFLSTCKNLSIVQLYADKDDSEGDNENGVEPSSPCAMHHEEDSTAEKNIANILFGTTELSSLHIFSKYNSLKRIIQNRLGELSQLKELNVSFSYNGESCKVDDQTWLLKSTSLESFNIGLPYSIGSLQLEAPNLKELHLTVNCDATWKLVEQYSKRLESLNVNLYDIETLDQIMTCSFPCLQHLELGIYDDKELQYSYSQTADRAADDEQSRKFTKQMPLLKTFCLHSNVAFYKIFPTWCSLRTSLESLELQNMEVDANVLINVLLIQPLKSLTIKQCEIVNDLPGLHIRMVGLERLKLINVVNNVLLEHNFCDLKHFELVHGFKYGNDLLQKVFYNFTSVQHLKLRFRTTLDEDALQKLHQMKNLKSLELRATEVTGEHWNLCQPLTTVQQFTLSNCFMVRFSMFGSLGRVFPSLQRLHVDRCHIVDDTGDPNAVANGGCERKTREMFPNSIVSWHDSVQITPATLKQLLM</sequence>
<dbReference type="Gene3D" id="3.80.10.10">
    <property type="entry name" value="Ribonuclease Inhibitor"/>
    <property type="match status" value="1"/>
</dbReference>
<protein>
    <submittedName>
        <fullName evidence="1">F-box domain-containing protein</fullName>
    </submittedName>
</protein>
<dbReference type="InterPro" id="IPR001810">
    <property type="entry name" value="F-box_dom"/>
</dbReference>
<dbReference type="InParanoid" id="A0A1S4F2W0"/>
<dbReference type="InterPro" id="IPR032675">
    <property type="entry name" value="LRR_dom_sf"/>
</dbReference>
<keyword evidence="2" id="KW-1185">Reference proteome</keyword>
<dbReference type="InterPro" id="IPR036047">
    <property type="entry name" value="F-box-like_dom_sf"/>
</dbReference>
<evidence type="ECO:0000313" key="2">
    <source>
        <dbReference type="Proteomes" id="UP000008820"/>
    </source>
</evidence>
<dbReference type="SUPFAM" id="SSF52047">
    <property type="entry name" value="RNI-like"/>
    <property type="match status" value="2"/>
</dbReference>
<accession>A0A1S4F2W0</accession>
<dbReference type="OrthoDB" id="7763347at2759"/>